<name>A0A1X6WMD3_9ENTE</name>
<gene>
    <name evidence="1" type="ORF">FM121_04965</name>
</gene>
<reference evidence="2" key="1">
    <citation type="submission" date="2017-02" db="EMBL/GenBank/DDBJ databases">
        <authorList>
            <person name="Dridi B."/>
        </authorList>
    </citation>
    <scope>NUCLEOTIDE SEQUENCE [LARGE SCALE GENOMIC DNA]</scope>
    <source>
        <strain evidence="2">bH819</strain>
    </source>
</reference>
<accession>A0A1X6WMD3</accession>
<dbReference type="PANTHER" id="PTHR37946:SF1">
    <property type="entry name" value="SLL1969 PROTEIN"/>
    <property type="match status" value="1"/>
</dbReference>
<dbReference type="InterPro" id="IPR029058">
    <property type="entry name" value="AB_hydrolase_fold"/>
</dbReference>
<keyword evidence="1" id="KW-0378">Hydrolase</keyword>
<dbReference type="PANTHER" id="PTHR37946">
    <property type="entry name" value="SLL1969 PROTEIN"/>
    <property type="match status" value="1"/>
</dbReference>
<dbReference type="Proteomes" id="UP000195918">
    <property type="component" value="Unassembled WGS sequence"/>
</dbReference>
<dbReference type="InterPro" id="IPR010315">
    <property type="entry name" value="DUF915_hydro-like"/>
</dbReference>
<dbReference type="Pfam" id="PF06028">
    <property type="entry name" value="DUF915"/>
    <property type="match status" value="1"/>
</dbReference>
<dbReference type="SUPFAM" id="SSF53474">
    <property type="entry name" value="alpha/beta-Hydrolases"/>
    <property type="match status" value="1"/>
</dbReference>
<keyword evidence="2" id="KW-1185">Reference proteome</keyword>
<sequence>MKRKTYLAIFMSLFLLLVGCKKESTVKQASNQSTPASEEIKKSNIPTVFIHGYSGSNKTLKGMTHRFEKLGFSTDTMEMVVSKKGEISTSKNSNQSFQKNNPVIRLAFEDNKTHQWDQAEWIKVALSYLKTNYGVNEVNLVGFSMGGISSFLYLETYPNDDKLPKVNKLVAIGAPFNEFIEIKDQQGEDILRNGPMQVSPQLENYRDLSKNLKKETSFLLIAGQISEIDKSDGTVPLNSSLGIYSLLEEKGIEVKSETIYGVNAGHSDLRKNEEVDEYIAEFLWR</sequence>
<dbReference type="RefSeq" id="WP_179203794.1">
    <property type="nucleotide sequence ID" value="NZ_FWFD01000008.1"/>
</dbReference>
<dbReference type="PROSITE" id="PS51257">
    <property type="entry name" value="PROKAR_LIPOPROTEIN"/>
    <property type="match status" value="1"/>
</dbReference>
<organism evidence="1 2">
    <name type="scientific">Vagococcus fluvialis bH819</name>
    <dbReference type="NCBI Taxonomy" id="1255619"/>
    <lineage>
        <taxon>Bacteria</taxon>
        <taxon>Bacillati</taxon>
        <taxon>Bacillota</taxon>
        <taxon>Bacilli</taxon>
        <taxon>Lactobacillales</taxon>
        <taxon>Enterococcaceae</taxon>
        <taxon>Vagococcus</taxon>
    </lineage>
</organism>
<evidence type="ECO:0000313" key="2">
    <source>
        <dbReference type="Proteomes" id="UP000195918"/>
    </source>
</evidence>
<evidence type="ECO:0000313" key="1">
    <source>
        <dbReference type="EMBL" id="SLM85427.1"/>
    </source>
</evidence>
<proteinExistence type="predicted"/>
<dbReference type="AlphaFoldDB" id="A0A1X6WMD3"/>
<dbReference type="GO" id="GO:0016787">
    <property type="term" value="F:hydrolase activity"/>
    <property type="evidence" value="ECO:0007669"/>
    <property type="project" value="UniProtKB-KW"/>
</dbReference>
<dbReference type="EMBL" id="FWFD01000008">
    <property type="protein sequence ID" value="SLM85427.1"/>
    <property type="molecule type" value="Genomic_DNA"/>
</dbReference>
<protein>
    <submittedName>
        <fullName evidence="1">Cell surface hydrolase, membrane-bound</fullName>
    </submittedName>
</protein>
<dbReference type="Gene3D" id="3.40.50.1820">
    <property type="entry name" value="alpha/beta hydrolase"/>
    <property type="match status" value="1"/>
</dbReference>